<protein>
    <submittedName>
        <fullName evidence="2">ANP1b</fullName>
    </submittedName>
</protein>
<reference evidence="2" key="1">
    <citation type="journal article" date="2017" name="Appl. Environ. Microbiol.">
        <title>An Enterotoxin-Like Binary Protein from Pseudomonas protegens with Potent Nematicidal Activity.</title>
        <authorList>
            <person name="Wei J.Z."/>
            <person name="Siehl D.L."/>
            <person name="Hou Z."/>
            <person name="Rosen B."/>
            <person name="Oral J."/>
            <person name="Taylor C.G."/>
            <person name="Wu G."/>
        </authorList>
    </citation>
    <scope>NUCLEOTIDE SEQUENCE</scope>
    <source>
        <strain evidence="2">14B2</strain>
    </source>
</reference>
<feature type="signal peptide" evidence="1">
    <location>
        <begin position="1"/>
        <end position="24"/>
    </location>
</feature>
<reference evidence="2" key="2">
    <citation type="submission" date="2017-04" db="EMBL/GenBank/DDBJ databases">
        <authorList>
            <person name="Afonso C.L."/>
            <person name="Miller P.J."/>
            <person name="Scott M.A."/>
            <person name="Spackman E."/>
            <person name="Goraichik I."/>
            <person name="Dimitrov K.M."/>
            <person name="Suarez D.L."/>
            <person name="Swayne D.E."/>
        </authorList>
    </citation>
    <scope>NUCLEOTIDE SEQUENCE</scope>
    <source>
        <strain evidence="2">14B2</strain>
    </source>
</reference>
<evidence type="ECO:0000256" key="1">
    <source>
        <dbReference type="SAM" id="SignalP"/>
    </source>
</evidence>
<sequence>MKAPRFVFFLIAFFGLVNGGVAVAAPENCPLGSYSGVHLRYVGYRESDGYITFAVKEDNGQLKSSKEYWLSNYKMDNSWAKATYSGALTALMAGSSLWINCSGKALDQLYIYAY</sequence>
<name>A0A221Y5C5_9PSED</name>
<keyword evidence="1" id="KW-0732">Signal</keyword>
<feature type="chain" id="PRO_5012827021" evidence="1">
    <location>
        <begin position="25"/>
        <end position="114"/>
    </location>
</feature>
<dbReference type="AlphaFoldDB" id="A0A221Y5C5"/>
<dbReference type="EMBL" id="KY945995">
    <property type="protein sequence ID" value="ASO45455.1"/>
    <property type="molecule type" value="Genomic_DNA"/>
</dbReference>
<dbReference type="OrthoDB" id="9894550at2"/>
<dbReference type="RefSeq" id="WP_148059666.1">
    <property type="nucleotide sequence ID" value="NZ_MOAK01000002.1"/>
</dbReference>
<accession>A0A221Y5C5</accession>
<evidence type="ECO:0000313" key="2">
    <source>
        <dbReference type="EMBL" id="ASO45455.1"/>
    </source>
</evidence>
<organism evidence="2">
    <name type="scientific">Pseudomonas protegens</name>
    <dbReference type="NCBI Taxonomy" id="380021"/>
    <lineage>
        <taxon>Bacteria</taxon>
        <taxon>Pseudomonadati</taxon>
        <taxon>Pseudomonadota</taxon>
        <taxon>Gammaproteobacteria</taxon>
        <taxon>Pseudomonadales</taxon>
        <taxon>Pseudomonadaceae</taxon>
        <taxon>Pseudomonas</taxon>
    </lineage>
</organism>
<proteinExistence type="predicted"/>